<dbReference type="GO" id="GO:0000293">
    <property type="term" value="F:ferric-chelate reductase activity"/>
    <property type="evidence" value="ECO:0007669"/>
    <property type="project" value="TreeGrafter"/>
</dbReference>
<evidence type="ECO:0000256" key="1">
    <source>
        <dbReference type="ARBA" id="ARBA00022448"/>
    </source>
</evidence>
<evidence type="ECO:0000256" key="2">
    <source>
        <dbReference type="ARBA" id="ARBA00022723"/>
    </source>
</evidence>
<protein>
    <submittedName>
        <fullName evidence="10">Calcium-independent phospholipase A2-gamma</fullName>
    </submittedName>
</protein>
<keyword evidence="6" id="KW-0442">Lipid degradation</keyword>
<keyword evidence="2" id="KW-0479">Metal-binding</keyword>
<dbReference type="GO" id="GO:0008270">
    <property type="term" value="F:zinc ion binding"/>
    <property type="evidence" value="ECO:0007669"/>
    <property type="project" value="UniProtKB-KW"/>
</dbReference>
<dbReference type="InterPro" id="IPR017927">
    <property type="entry name" value="FAD-bd_FR_type"/>
</dbReference>
<dbReference type="GO" id="GO:0006826">
    <property type="term" value="P:iron ion transport"/>
    <property type="evidence" value="ECO:0007669"/>
    <property type="project" value="TreeGrafter"/>
</dbReference>
<accession>A0A093X7L4</accession>
<feature type="transmembrane region" description="Helical" evidence="7">
    <location>
        <begin position="1234"/>
        <end position="1259"/>
    </location>
</feature>
<dbReference type="PANTHER" id="PTHR32361:SF26">
    <property type="entry name" value="FAD-BINDING 8 DOMAIN-CONTAINING PROTEIN-RELATED"/>
    <property type="match status" value="1"/>
</dbReference>
<dbReference type="PANTHER" id="PTHR32361">
    <property type="entry name" value="FERRIC/CUPRIC REDUCTASE TRANSMEMBRANE COMPONENT"/>
    <property type="match status" value="1"/>
</dbReference>
<comment type="caution">
    <text evidence="6">Lacks conserved residue(s) required for the propagation of feature annotation.</text>
</comment>
<dbReference type="GO" id="GO:0046486">
    <property type="term" value="P:glycerolipid metabolic process"/>
    <property type="evidence" value="ECO:0007669"/>
    <property type="project" value="UniProtKB-ARBA"/>
</dbReference>
<evidence type="ECO:0000256" key="4">
    <source>
        <dbReference type="ARBA" id="ARBA00022833"/>
    </source>
</evidence>
<dbReference type="InterPro" id="IPR016035">
    <property type="entry name" value="Acyl_Trfase/lysoPLipase"/>
</dbReference>
<keyword evidence="1" id="KW-0813">Transport</keyword>
<dbReference type="SUPFAM" id="SSF52151">
    <property type="entry name" value="FabD/lysophospholipase-like"/>
    <property type="match status" value="1"/>
</dbReference>
<dbReference type="InterPro" id="IPR017907">
    <property type="entry name" value="Znf_RING_CS"/>
</dbReference>
<keyword evidence="6" id="KW-0378">Hydrolase</keyword>
<keyword evidence="4" id="KW-0862">Zinc</keyword>
<keyword evidence="7" id="KW-0812">Transmembrane</keyword>
<feature type="short sequence motif" description="GXGXXG" evidence="6">
    <location>
        <begin position="444"/>
        <end position="449"/>
    </location>
</feature>
<dbReference type="InterPro" id="IPR002641">
    <property type="entry name" value="PNPLA_dom"/>
</dbReference>
<dbReference type="InterPro" id="IPR039261">
    <property type="entry name" value="FNR_nucleotide-bd"/>
</dbReference>
<dbReference type="CDD" id="cd07199">
    <property type="entry name" value="Pat17_PNPLA8_PNPLA9_like"/>
    <property type="match status" value="1"/>
</dbReference>
<evidence type="ECO:0000259" key="8">
    <source>
        <dbReference type="PROSITE" id="PS51384"/>
    </source>
</evidence>
<feature type="transmembrane region" description="Helical" evidence="7">
    <location>
        <begin position="1182"/>
        <end position="1200"/>
    </location>
</feature>
<dbReference type="Pfam" id="PF01734">
    <property type="entry name" value="Patatin"/>
    <property type="match status" value="1"/>
</dbReference>
<organism evidence="10">
    <name type="scientific">Talaromyces marneffei PM1</name>
    <dbReference type="NCBI Taxonomy" id="1077442"/>
    <lineage>
        <taxon>Eukaryota</taxon>
        <taxon>Fungi</taxon>
        <taxon>Dikarya</taxon>
        <taxon>Ascomycota</taxon>
        <taxon>Pezizomycotina</taxon>
        <taxon>Eurotiomycetes</taxon>
        <taxon>Eurotiomycetidae</taxon>
        <taxon>Eurotiales</taxon>
        <taxon>Trichocomaceae</taxon>
        <taxon>Talaromyces</taxon>
        <taxon>Talaromyces sect. Talaromyces</taxon>
    </lineage>
</organism>
<evidence type="ECO:0000259" key="9">
    <source>
        <dbReference type="PROSITE" id="PS51635"/>
    </source>
</evidence>
<dbReference type="GO" id="GO:0016787">
    <property type="term" value="F:hydrolase activity"/>
    <property type="evidence" value="ECO:0007669"/>
    <property type="project" value="UniProtKB-UniRule"/>
</dbReference>
<dbReference type="EMBL" id="JPOX01000066">
    <property type="protein sequence ID" value="KFX41218.1"/>
    <property type="molecule type" value="Genomic_DNA"/>
</dbReference>
<dbReference type="PROSITE" id="PS00518">
    <property type="entry name" value="ZF_RING_1"/>
    <property type="match status" value="1"/>
</dbReference>
<keyword evidence="7" id="KW-1133">Transmembrane helix</keyword>
<dbReference type="CDD" id="cd06186">
    <property type="entry name" value="NOX_Duox_like_FAD_NADP"/>
    <property type="match status" value="1"/>
</dbReference>
<evidence type="ECO:0000256" key="5">
    <source>
        <dbReference type="ARBA" id="ARBA00023098"/>
    </source>
</evidence>
<evidence type="ECO:0000256" key="3">
    <source>
        <dbReference type="ARBA" id="ARBA00022771"/>
    </source>
</evidence>
<feature type="active site" description="Proton acceptor" evidence="6">
    <location>
        <position position="664"/>
    </location>
</feature>
<keyword evidence="7" id="KW-0472">Membrane</keyword>
<evidence type="ECO:0000313" key="10">
    <source>
        <dbReference type="EMBL" id="KFX41218.1"/>
    </source>
</evidence>
<keyword evidence="5 6" id="KW-0443">Lipid metabolism</keyword>
<keyword evidence="3" id="KW-0863">Zinc-finger</keyword>
<dbReference type="PROSITE" id="PS51384">
    <property type="entry name" value="FAD_FR"/>
    <property type="match status" value="1"/>
</dbReference>
<proteinExistence type="predicted"/>
<dbReference type="GO" id="GO:0016042">
    <property type="term" value="P:lipid catabolic process"/>
    <property type="evidence" value="ECO:0007669"/>
    <property type="project" value="UniProtKB-UniRule"/>
</dbReference>
<feature type="active site" description="Nucleophile" evidence="6">
    <location>
        <position position="479"/>
    </location>
</feature>
<reference key="1">
    <citation type="journal article" date="2014" name="PLoS Genet.">
        <title>Signature Gene Expression Reveals Novel Clues to the Molecular Mechanisms of Dimorphic Transition in Penicillium marneffei.</title>
        <authorList>
            <person name="Yang E."/>
            <person name="Wang G."/>
            <person name="Cai J."/>
            <person name="Woo P.C."/>
            <person name="Lau S.K."/>
            <person name="Yuen K.-Y."/>
            <person name="Chow W.-N."/>
            <person name="Lin X."/>
        </authorList>
    </citation>
    <scope>NUCLEOTIDE SEQUENCE [LARGE SCALE GENOMIC DNA]</scope>
    <source>
        <strain>PM1</strain>
    </source>
</reference>
<feature type="short sequence motif" description="DGA/G" evidence="6">
    <location>
        <begin position="664"/>
        <end position="666"/>
    </location>
</feature>
<gene>
    <name evidence="10" type="ORF">GQ26_0660090</name>
</gene>
<comment type="caution">
    <text evidence="10">The sequence shown here is derived from an EMBL/GenBank/DDBJ whole genome shotgun (WGS) entry which is preliminary data.</text>
</comment>
<feature type="domain" description="PNPLA" evidence="9">
    <location>
        <begin position="440"/>
        <end position="677"/>
    </location>
</feature>
<dbReference type="GO" id="GO:0015677">
    <property type="term" value="P:copper ion import"/>
    <property type="evidence" value="ECO:0007669"/>
    <property type="project" value="TreeGrafter"/>
</dbReference>
<dbReference type="PROSITE" id="PS51635">
    <property type="entry name" value="PNPLA"/>
    <property type="match status" value="1"/>
</dbReference>
<dbReference type="HOGENOM" id="CLU_247876_0_0_1"/>
<reference evidence="10" key="2">
    <citation type="journal article" date="2014" name="PLoS Genet.">
        <title>Signature gene expression reveals novel clues to the molecular mechanisms of dimorphic transition in Penicillium marneffei.</title>
        <authorList>
            <person name="Yang E."/>
            <person name="Wang G."/>
            <person name="Cai J."/>
            <person name="Woo P.C."/>
            <person name="Lau S.K."/>
            <person name="Yuen K.-Y."/>
            <person name="Chow W.-N."/>
            <person name="Lin X."/>
        </authorList>
    </citation>
    <scope>NUCLEOTIDE SEQUENCE</scope>
    <source>
        <strain evidence="10">PM1</strain>
    </source>
</reference>
<dbReference type="GO" id="GO:0006879">
    <property type="term" value="P:intracellular iron ion homeostasis"/>
    <property type="evidence" value="ECO:0007669"/>
    <property type="project" value="TreeGrafter"/>
</dbReference>
<feature type="domain" description="FAD-binding FR-type" evidence="8">
    <location>
        <begin position="1235"/>
        <end position="1367"/>
    </location>
</feature>
<dbReference type="InterPro" id="IPR051410">
    <property type="entry name" value="Ferric/Cupric_Reductase"/>
</dbReference>
<evidence type="ECO:0000256" key="7">
    <source>
        <dbReference type="SAM" id="Phobius"/>
    </source>
</evidence>
<dbReference type="Gene3D" id="3.40.50.80">
    <property type="entry name" value="Nucleotide-binding domain of ferredoxin-NADP reductase (FNR) module"/>
    <property type="match status" value="1"/>
</dbReference>
<sequence length="1518" mass="169692">MRRIRSGRWLDVATVGAGGYAVLESACLKNLVEGLPNPTKQYPQLWAFLGSAQKKKHLHELFPTSALTRVDSGTIRLRADEATVATDSPIFFADGDPWNASVLPDSSLARGDRRYDLDYNVGAPMDVIHGLYSRVLFLFADVICMFAEDLPIGTDLAALTNHCAIDGLPREARPHLVIVTGRAGYARSTTAAALRSEAFSAVSVFPIENTCERLKTLLETHSRELSGVQLQGFLRSAMECLATTHNYTYNFVRTSRPQGIPAGIGGSINDVYQKCMEAELPDLDAARFIASALMMDHYSPEMPLMDPRLVFQTLYRPMILAANPSFPPHILVNMIESEMVIEFSYLATCTSLDRRKQLMTAKNGHYSALKSNRICLYCLVQAAQHFPPCAHALCDLCAQKFGNVSVDTEYQFTLDQCLLCCERTSMIIDVLPPTMDPSILAIDGGGVRGVIPIEFLILIQEYLGECRLQDVFDLDVSTSSGGLTDLGLRALNLPIQECAAIFNRLARCLFEKRRRPAFPWLPPSLLGRIRQWYSWWRHDSCYDGSVFDAILQQFYGTQSLLHGYCRDSSGSIHSGAKFGVVATSIGAKTETVMMGNFNAVKGASKDCGMFVFAATPLLANGPGYQLIRPTNVQHELLVWQAARATAAAPFMFPPIDLPAGTFQDGGLTDNFAGGIARRASRTIWPGSREPARLLSLGTGSPPLSADDGLPHFRNSIVDGFLRRAFNAWMTSLDGESKWREMKSQLDDSIAKNFRRLNVPLEETSPALDNVAMMDHYRNLVIRHPGSARMAKEATVDLITARFFFELDAVPQLHHVPFWCHGIIRCKGPVGPLLVALQQLLPDPLEFVTDAHRLGPICVKRDICPSCNRFCWPVSLRCHDPAQCIQVYIKSGRYGKWRINSFPSTPIKLVKRQQLDSPFGKANHGCPVRKPCPACDPSRLPFRGRRRRRNSNLTAEHRRKREFFTFCNVEFHILMVNGTEATVVTAGNYQLPAEDILGNAFTIERINIEDLQRTYGRTTALPQRRHVSSEPDMEDSADDLDLEYSTDETDLEDLTEENDIWDIVHLVHRLSLPRPRSRLSYVLPKDWSRIALVAIYLGGTVASNVIYVSTLAEASSRAAKLCLANVVPVMVCSHEVGAQLFGVSLDWFHGAHRLLGTMAFLQGLAHGVYEVASAPVDVHDSTVVYGLSASIIFASLMLSSIFKARVYEVFSQSHRACALGLVFVTWRHTYNKSGLSTWCIAGATAAYALTSLIQILRIAIRNLAFARRAECLINHQGNNLEVIVFPARPWTVRAGERVNLSIPSAGLMSAFQMHPFVITWWDNNESGEMESFTLLVKPRSGFTNKLKMLPSTRHRAWIDGPYGPDRGIGTPISDYGHIFMVATGIGIGAQIPYIKQLLEGYPRGIVRTQKIVLIWQMDMEGQFEDYMLLRLAARACLPGQWILFEHFRVRIFNPSLRSSRDPHDVGQHELIKIWGGDVDWREELREELQKQDGSKASIGDLLELEFQPWEWKRSFWSYF</sequence>
<dbReference type="GO" id="GO:0005886">
    <property type="term" value="C:plasma membrane"/>
    <property type="evidence" value="ECO:0007669"/>
    <property type="project" value="TreeGrafter"/>
</dbReference>
<evidence type="ECO:0000256" key="6">
    <source>
        <dbReference type="PROSITE-ProRule" id="PRU01161"/>
    </source>
</evidence>
<name>A0A093X7L4_TALMA</name>
<dbReference type="Gene3D" id="3.40.1090.10">
    <property type="entry name" value="Cytosolic phospholipase A2 catalytic domain"/>
    <property type="match status" value="1"/>
</dbReference>